<evidence type="ECO:0008006" key="3">
    <source>
        <dbReference type="Google" id="ProtNLM"/>
    </source>
</evidence>
<proteinExistence type="predicted"/>
<reference evidence="2" key="1">
    <citation type="submission" date="2017-09" db="EMBL/GenBank/DDBJ databases">
        <title>Depth-based differentiation of microbial function through sediment-hosted aquifers and enrichment of novel symbionts in the deep terrestrial subsurface.</title>
        <authorList>
            <person name="Probst A.J."/>
            <person name="Ladd B."/>
            <person name="Jarett J.K."/>
            <person name="Geller-Mcgrath D.E."/>
            <person name="Sieber C.M.K."/>
            <person name="Emerson J.B."/>
            <person name="Anantharaman K."/>
            <person name="Thomas B.C."/>
            <person name="Malmstrom R."/>
            <person name="Stieglmeier M."/>
            <person name="Klingl A."/>
            <person name="Woyke T."/>
            <person name="Ryan C.M."/>
            <person name="Banfield J.F."/>
        </authorList>
    </citation>
    <scope>NUCLEOTIDE SEQUENCE [LARGE SCALE GENOMIC DNA]</scope>
</reference>
<organism evidence="1 2">
    <name type="scientific">Candidatus Desantisbacteria bacterium CG_4_10_14_0_8_um_filter_48_22</name>
    <dbReference type="NCBI Taxonomy" id="1974543"/>
    <lineage>
        <taxon>Bacteria</taxon>
        <taxon>Candidatus Desantisiibacteriota</taxon>
    </lineage>
</organism>
<dbReference type="AlphaFoldDB" id="A0A2M7S9D1"/>
<accession>A0A2M7S9D1</accession>
<dbReference type="Proteomes" id="UP000229307">
    <property type="component" value="Unassembled WGS sequence"/>
</dbReference>
<evidence type="ECO:0000313" key="1">
    <source>
        <dbReference type="EMBL" id="PIZ16122.1"/>
    </source>
</evidence>
<protein>
    <recommendedName>
        <fullName evidence="3">DUF4367 domain-containing protein</fullName>
    </recommendedName>
</protein>
<name>A0A2M7S9D1_9BACT</name>
<gene>
    <name evidence="1" type="ORF">COY52_08010</name>
</gene>
<evidence type="ECO:0000313" key="2">
    <source>
        <dbReference type="Proteomes" id="UP000229307"/>
    </source>
</evidence>
<sequence>MLKLIRVACIILTLLICVTVILSGAEKKKVEKFILPEYEKFLLDETDVPVYKLDYQGKSIWPETKEGEEPKRGIVQRWLDSTGKKFYYDLWIFNSVQEAMDGANFYSGHMSAIFHEGSFEDTFVGNKSWVSVGETGAAILFVYEKQAVLISDILCKKEERKKLQEIAEKIIKKHKEAVKE</sequence>
<comment type="caution">
    <text evidence="1">The sequence shown here is derived from an EMBL/GenBank/DDBJ whole genome shotgun (WGS) entry which is preliminary data.</text>
</comment>
<dbReference type="EMBL" id="PFMR01000209">
    <property type="protein sequence ID" value="PIZ16122.1"/>
    <property type="molecule type" value="Genomic_DNA"/>
</dbReference>